<dbReference type="Gene3D" id="3.30.70.1430">
    <property type="entry name" value="Multidrug efflux transporter AcrB pore domain"/>
    <property type="match status" value="2"/>
</dbReference>
<accession>A0A3B0XKZ6</accession>
<feature type="transmembrane region" description="Helical" evidence="1">
    <location>
        <begin position="884"/>
        <end position="904"/>
    </location>
</feature>
<organism evidence="2">
    <name type="scientific">hydrothermal vent metagenome</name>
    <dbReference type="NCBI Taxonomy" id="652676"/>
    <lineage>
        <taxon>unclassified sequences</taxon>
        <taxon>metagenomes</taxon>
        <taxon>ecological metagenomes</taxon>
    </lineage>
</organism>
<proteinExistence type="predicted"/>
<dbReference type="SUPFAM" id="SSF82693">
    <property type="entry name" value="Multidrug efflux transporter AcrB pore domain, PN1, PN2, PC1 and PC2 subdomains"/>
    <property type="match status" value="2"/>
</dbReference>
<dbReference type="SUPFAM" id="SSF82866">
    <property type="entry name" value="Multidrug efflux transporter AcrB transmembrane domain"/>
    <property type="match status" value="2"/>
</dbReference>
<dbReference type="Gene3D" id="3.30.70.1440">
    <property type="entry name" value="Multidrug efflux transporter AcrB pore domain"/>
    <property type="match status" value="1"/>
</dbReference>
<gene>
    <name evidence="2" type="ORF">MNBD_GAMMA08-3074</name>
</gene>
<keyword evidence="1" id="KW-0812">Transmembrane</keyword>
<feature type="transmembrane region" description="Helical" evidence="1">
    <location>
        <begin position="433"/>
        <end position="452"/>
    </location>
</feature>
<reference evidence="2" key="1">
    <citation type="submission" date="2018-06" db="EMBL/GenBank/DDBJ databases">
        <authorList>
            <person name="Zhirakovskaya E."/>
        </authorList>
    </citation>
    <scope>NUCLEOTIDE SEQUENCE</scope>
</reference>
<name>A0A3B0XKZ6_9ZZZZ</name>
<feature type="transmembrane region" description="Helical" evidence="1">
    <location>
        <begin position="959"/>
        <end position="979"/>
    </location>
</feature>
<dbReference type="GO" id="GO:0005886">
    <property type="term" value="C:plasma membrane"/>
    <property type="evidence" value="ECO:0007669"/>
    <property type="project" value="TreeGrafter"/>
</dbReference>
<feature type="transmembrane region" description="Helical" evidence="1">
    <location>
        <begin position="464"/>
        <end position="487"/>
    </location>
</feature>
<evidence type="ECO:0000256" key="1">
    <source>
        <dbReference type="SAM" id="Phobius"/>
    </source>
</evidence>
<feature type="transmembrane region" description="Helical" evidence="1">
    <location>
        <begin position="12"/>
        <end position="32"/>
    </location>
</feature>
<dbReference type="Gene3D" id="3.30.70.1320">
    <property type="entry name" value="Multidrug efflux transporter AcrB pore domain like"/>
    <property type="match status" value="1"/>
</dbReference>
<sequence>MNIAEFSIRNKLISWLITIIFLVGGIFAYNGLSRLEDPEFTIKDAVIITQYPGASPQQVEEEVTYPLENALQQLQYVDYIRSVSTTGLSQITVTMKRQYNKNHLPQIWDELRRKVNDLTPSLPPGVLPPLVNDDFGDIFGLLYAIIGDGYSYRELSDYVDYLRRELVLVEGVGKVSVTGKQQEQVFVEISLSRMTQLGIPYQRIYDILSTQNIVSNAGSIKVSSEFIRFHPTGEFQNVKELETLLISSPGEKTLLYLKDVATVSRGFQTVPTHLVSLNGRQAISLGISFASGFNVVDVGKRIDEKLTELEYARPVGIELAALYDQPKLVEASINAFAINLLEAVAIVIIVLLLFMGVRSGLLIGLILFLTVVGTFVFMKLHGIDLQRISLGALIIALGMLVDNAIVITEGILIGMQRGLSKIEAANAIVKQAIWPLLGATVIAVTAFAPIGLSQDSTGEMLGSLFYVLLYSLMLSWFTAITLTPFFADMILKADNNADNKDPYAGAFFTAFKNTLDTCLKYKTLTVAITVGLLIASIYGFQKVKVVFFPAMTTPMVLVDFRKEHGTDIRQTFSEVQAVESWILKQDGVKQVSSNTGKGGTRFMLTYSPEKIFPSYGQFMVEFETYKQINPFMKIMSQHFEANYPDVNYDYKKFELGPSKDGKIEARFSGPNPDVLRKLSVQAKQIFSEEINAVGIRDDWKKRTKVIRPQFAEAQARRVGVSKKDLDDVLQMSFSGKQIGLYRDGTTLLPIIAQPPKNERTDIDTMHSLQIWSPIYERYISIEQVVSTFDVEWEDAVINRRDRKRTITVIANAYLLGDETSNDVFKKIQPKIEAMELPKGYSLVWGGEFESSGDANDALMGSIPLGVAVMFIITLLLFNTLKQPLVIWSLAPMAIIGVSFGLLITNSPFTFMALLGFISLVGMLLKNGIVLVDQINLELSTGKDPYHAIFDSAVSRVRPVSMAAATTILGMIPLLFDAFFSSMAVTIMFGLGFATILTLIVVPAIYSLAYRVKYIPLKTVLPR</sequence>
<dbReference type="SUPFAM" id="SSF82714">
    <property type="entry name" value="Multidrug efflux transporter AcrB TolC docking domain, DN and DC subdomains"/>
    <property type="match status" value="2"/>
</dbReference>
<feature type="transmembrane region" description="Helical" evidence="1">
    <location>
        <begin position="857"/>
        <end position="877"/>
    </location>
</feature>
<dbReference type="AlphaFoldDB" id="A0A3B0XKZ6"/>
<dbReference type="Pfam" id="PF00873">
    <property type="entry name" value="ACR_tran"/>
    <property type="match status" value="1"/>
</dbReference>
<feature type="transmembrane region" description="Helical" evidence="1">
    <location>
        <begin position="361"/>
        <end position="378"/>
    </location>
</feature>
<dbReference type="PANTHER" id="PTHR32063">
    <property type="match status" value="1"/>
</dbReference>
<dbReference type="PRINTS" id="PR00702">
    <property type="entry name" value="ACRIFLAVINRP"/>
</dbReference>
<keyword evidence="1" id="KW-1133">Transmembrane helix</keyword>
<dbReference type="Gene3D" id="3.30.2090.10">
    <property type="entry name" value="Multidrug efflux transporter AcrB TolC docking domain, DN and DC subdomains"/>
    <property type="match status" value="2"/>
</dbReference>
<dbReference type="Gene3D" id="1.20.1640.10">
    <property type="entry name" value="Multidrug efflux transporter AcrB transmembrane domain"/>
    <property type="match status" value="2"/>
</dbReference>
<protein>
    <submittedName>
        <fullName evidence="2">Acriflavin resistance protein</fullName>
    </submittedName>
</protein>
<evidence type="ECO:0000313" key="2">
    <source>
        <dbReference type="EMBL" id="VAW63817.1"/>
    </source>
</evidence>
<feature type="transmembrane region" description="Helical" evidence="1">
    <location>
        <begin position="390"/>
        <end position="412"/>
    </location>
</feature>
<feature type="transmembrane region" description="Helical" evidence="1">
    <location>
        <begin position="985"/>
        <end position="1008"/>
    </location>
</feature>
<dbReference type="GO" id="GO:0042910">
    <property type="term" value="F:xenobiotic transmembrane transporter activity"/>
    <property type="evidence" value="ECO:0007669"/>
    <property type="project" value="TreeGrafter"/>
</dbReference>
<dbReference type="PANTHER" id="PTHR32063:SF18">
    <property type="entry name" value="CATION EFFLUX SYSTEM PROTEIN"/>
    <property type="match status" value="1"/>
</dbReference>
<feature type="transmembrane region" description="Helical" evidence="1">
    <location>
        <begin position="521"/>
        <end position="540"/>
    </location>
</feature>
<dbReference type="InterPro" id="IPR001036">
    <property type="entry name" value="Acrflvin-R"/>
</dbReference>
<keyword evidence="1" id="KW-0472">Membrane</keyword>
<feature type="transmembrane region" description="Helical" evidence="1">
    <location>
        <begin position="910"/>
        <end position="931"/>
    </location>
</feature>
<feature type="transmembrane region" description="Helical" evidence="1">
    <location>
        <begin position="335"/>
        <end position="354"/>
    </location>
</feature>
<dbReference type="EMBL" id="UOFH01000259">
    <property type="protein sequence ID" value="VAW63817.1"/>
    <property type="molecule type" value="Genomic_DNA"/>
</dbReference>
<dbReference type="InterPro" id="IPR027463">
    <property type="entry name" value="AcrB_DN_DC_subdom"/>
</dbReference>